<protein>
    <submittedName>
        <fullName evidence="2">Uncharacterized protein</fullName>
    </submittedName>
</protein>
<keyword evidence="3" id="KW-1185">Reference proteome</keyword>
<sequence length="66" mass="7279">MASPPPSQLMTSGHSRLLRYQNWSSQCNKLMDTLVWAAWFVSIGFVLVVVGDNYAGDHAGNTILEP</sequence>
<keyword evidence="1" id="KW-0472">Membrane</keyword>
<evidence type="ECO:0000313" key="2">
    <source>
        <dbReference type="EMBL" id="KAF9442256.1"/>
    </source>
</evidence>
<dbReference type="Proteomes" id="UP000807342">
    <property type="component" value="Unassembled WGS sequence"/>
</dbReference>
<evidence type="ECO:0000256" key="1">
    <source>
        <dbReference type="SAM" id="Phobius"/>
    </source>
</evidence>
<keyword evidence="1" id="KW-0812">Transmembrane</keyword>
<dbReference type="EMBL" id="MU151672">
    <property type="protein sequence ID" value="KAF9442256.1"/>
    <property type="molecule type" value="Genomic_DNA"/>
</dbReference>
<keyword evidence="1" id="KW-1133">Transmembrane helix</keyword>
<proteinExistence type="predicted"/>
<evidence type="ECO:0000313" key="3">
    <source>
        <dbReference type="Proteomes" id="UP000807342"/>
    </source>
</evidence>
<comment type="caution">
    <text evidence="2">The sequence shown here is derived from an EMBL/GenBank/DDBJ whole genome shotgun (WGS) entry which is preliminary data.</text>
</comment>
<name>A0A9P5X2K2_9AGAR</name>
<feature type="transmembrane region" description="Helical" evidence="1">
    <location>
        <begin position="33"/>
        <end position="51"/>
    </location>
</feature>
<accession>A0A9P5X2K2</accession>
<organism evidence="2 3">
    <name type="scientific">Macrolepiota fuliginosa MF-IS2</name>
    <dbReference type="NCBI Taxonomy" id="1400762"/>
    <lineage>
        <taxon>Eukaryota</taxon>
        <taxon>Fungi</taxon>
        <taxon>Dikarya</taxon>
        <taxon>Basidiomycota</taxon>
        <taxon>Agaricomycotina</taxon>
        <taxon>Agaricomycetes</taxon>
        <taxon>Agaricomycetidae</taxon>
        <taxon>Agaricales</taxon>
        <taxon>Agaricineae</taxon>
        <taxon>Agaricaceae</taxon>
        <taxon>Macrolepiota</taxon>
    </lineage>
</organism>
<dbReference type="AlphaFoldDB" id="A0A9P5X2K2"/>
<gene>
    <name evidence="2" type="ORF">P691DRAFT_765417</name>
</gene>
<reference evidence="2" key="1">
    <citation type="submission" date="2020-11" db="EMBL/GenBank/DDBJ databases">
        <authorList>
            <consortium name="DOE Joint Genome Institute"/>
            <person name="Ahrendt S."/>
            <person name="Riley R."/>
            <person name="Andreopoulos W."/>
            <person name="Labutti K."/>
            <person name="Pangilinan J."/>
            <person name="Ruiz-Duenas F.J."/>
            <person name="Barrasa J.M."/>
            <person name="Sanchez-Garcia M."/>
            <person name="Camarero S."/>
            <person name="Miyauchi S."/>
            <person name="Serrano A."/>
            <person name="Linde D."/>
            <person name="Babiker R."/>
            <person name="Drula E."/>
            <person name="Ayuso-Fernandez I."/>
            <person name="Pacheco R."/>
            <person name="Padilla G."/>
            <person name="Ferreira P."/>
            <person name="Barriuso J."/>
            <person name="Kellner H."/>
            <person name="Castanera R."/>
            <person name="Alfaro M."/>
            <person name="Ramirez L."/>
            <person name="Pisabarro A.G."/>
            <person name="Kuo A."/>
            <person name="Tritt A."/>
            <person name="Lipzen A."/>
            <person name="He G."/>
            <person name="Yan M."/>
            <person name="Ng V."/>
            <person name="Cullen D."/>
            <person name="Martin F."/>
            <person name="Rosso M.-N."/>
            <person name="Henrissat B."/>
            <person name="Hibbett D."/>
            <person name="Martinez A.T."/>
            <person name="Grigoriev I.V."/>
        </authorList>
    </citation>
    <scope>NUCLEOTIDE SEQUENCE</scope>
    <source>
        <strain evidence="2">MF-IS2</strain>
    </source>
</reference>